<sequence>MTLENDNSDVEDDEKYISSDSEEDWFFESGQQSNMFDDGFHMENAHQGSATAYDNFRLPENIKSKKNMCIADVIKEHVLPLLPAKSLCRFKTVCKEWNEWITNPFLAHKQSHCFQDISGFFYQICGEHFFISRDPDAYGIPSPSLGFLPEPVTLKSTCNGLICCQSYIGENAYYICNPVNQDWRVLPRPNYYHGPESAAVLAFEPSTFNFAANYELVCAFPLADHPVIYFEIYSSRSKSWRLVDNLCYELGDVKLSDDGFYMKGVVYWETSAGTILAFDLKNEHFGILPLPLESGPGGVLTKMHGELCYIMPHKQDNGYEIRIYGDFNMVLKQIIPLDSEVFTYIYGELRALACLNDDVLVILAKNRMIIYHVKEKKAEMLSSLTDAFVSYHPYVNSLVPVGNPLVRQQEANSHL</sequence>
<gene>
    <name evidence="3" type="ORF">FSB_LOCUS57187</name>
</gene>
<proteinExistence type="predicted"/>
<dbReference type="InterPro" id="IPR017451">
    <property type="entry name" value="F-box-assoc_interact_dom"/>
</dbReference>
<accession>A0A2N9IY80</accession>
<organism evidence="3">
    <name type="scientific">Fagus sylvatica</name>
    <name type="common">Beechnut</name>
    <dbReference type="NCBI Taxonomy" id="28930"/>
    <lineage>
        <taxon>Eukaryota</taxon>
        <taxon>Viridiplantae</taxon>
        <taxon>Streptophyta</taxon>
        <taxon>Embryophyta</taxon>
        <taxon>Tracheophyta</taxon>
        <taxon>Spermatophyta</taxon>
        <taxon>Magnoliopsida</taxon>
        <taxon>eudicotyledons</taxon>
        <taxon>Gunneridae</taxon>
        <taxon>Pentapetalae</taxon>
        <taxon>rosids</taxon>
        <taxon>fabids</taxon>
        <taxon>Fagales</taxon>
        <taxon>Fagaceae</taxon>
        <taxon>Fagus</taxon>
    </lineage>
</organism>
<feature type="domain" description="F-box" evidence="1">
    <location>
        <begin position="74"/>
        <end position="104"/>
    </location>
</feature>
<dbReference type="EMBL" id="OIVN01006268">
    <property type="protein sequence ID" value="SPD29305.1"/>
    <property type="molecule type" value="Genomic_DNA"/>
</dbReference>
<dbReference type="InterPro" id="IPR055290">
    <property type="entry name" value="At3g26010-like"/>
</dbReference>
<evidence type="ECO:0000259" key="2">
    <source>
        <dbReference type="Pfam" id="PF07734"/>
    </source>
</evidence>
<feature type="domain" description="F-box associated beta-propeller type 1" evidence="2">
    <location>
        <begin position="157"/>
        <end position="306"/>
    </location>
</feature>
<protein>
    <submittedName>
        <fullName evidence="3">Uncharacterized protein</fullName>
    </submittedName>
</protein>
<dbReference type="NCBIfam" id="TIGR01640">
    <property type="entry name" value="F_box_assoc_1"/>
    <property type="match status" value="1"/>
</dbReference>
<dbReference type="InterPro" id="IPR006527">
    <property type="entry name" value="F-box-assoc_dom_typ1"/>
</dbReference>
<name>A0A2N9IY80_FAGSY</name>
<dbReference type="Gene3D" id="1.20.1280.50">
    <property type="match status" value="1"/>
</dbReference>
<dbReference type="PANTHER" id="PTHR35546:SF25">
    <property type="entry name" value="F-BOX DOMAIN-CONTAINING PROTEIN"/>
    <property type="match status" value="1"/>
</dbReference>
<dbReference type="SUPFAM" id="SSF81383">
    <property type="entry name" value="F-box domain"/>
    <property type="match status" value="1"/>
</dbReference>
<dbReference type="PANTHER" id="PTHR35546">
    <property type="entry name" value="F-BOX PROTEIN INTERACTION DOMAIN PROTEIN-RELATED"/>
    <property type="match status" value="1"/>
</dbReference>
<dbReference type="InterPro" id="IPR036047">
    <property type="entry name" value="F-box-like_dom_sf"/>
</dbReference>
<reference evidence="3" key="1">
    <citation type="submission" date="2018-02" db="EMBL/GenBank/DDBJ databases">
        <authorList>
            <person name="Cohen D.B."/>
            <person name="Kent A.D."/>
        </authorList>
    </citation>
    <scope>NUCLEOTIDE SEQUENCE</scope>
</reference>
<dbReference type="AlphaFoldDB" id="A0A2N9IY80"/>
<dbReference type="Pfam" id="PF07734">
    <property type="entry name" value="FBA_1"/>
    <property type="match status" value="1"/>
</dbReference>
<evidence type="ECO:0000313" key="3">
    <source>
        <dbReference type="EMBL" id="SPD29305.1"/>
    </source>
</evidence>
<dbReference type="InterPro" id="IPR001810">
    <property type="entry name" value="F-box_dom"/>
</dbReference>
<dbReference type="Pfam" id="PF00646">
    <property type="entry name" value="F-box"/>
    <property type="match status" value="1"/>
</dbReference>
<evidence type="ECO:0000259" key="1">
    <source>
        <dbReference type="Pfam" id="PF00646"/>
    </source>
</evidence>